<organism evidence="1">
    <name type="scientific">Fusarium oxysporum f. sp. pisi HDV247</name>
    <dbReference type="NCBI Taxonomy" id="1080344"/>
    <lineage>
        <taxon>Eukaryota</taxon>
        <taxon>Fungi</taxon>
        <taxon>Dikarya</taxon>
        <taxon>Ascomycota</taxon>
        <taxon>Pezizomycotina</taxon>
        <taxon>Sordariomycetes</taxon>
        <taxon>Hypocreomycetidae</taxon>
        <taxon>Hypocreales</taxon>
        <taxon>Nectriaceae</taxon>
        <taxon>Fusarium</taxon>
        <taxon>Fusarium oxysporum species complex</taxon>
    </lineage>
</organism>
<dbReference type="Proteomes" id="UP000030751">
    <property type="component" value="Unassembled WGS sequence"/>
</dbReference>
<accession>W9NES7</accession>
<protein>
    <submittedName>
        <fullName evidence="1">Uncharacterized protein</fullName>
    </submittedName>
</protein>
<sequence>MVTWATERGQHEVVSHARTWSDENIGCGQLHFGGRVKLSNSVSKTHRAQGCAISERKVWIQESSIGARSEFMQLVQRERRCIRA</sequence>
<evidence type="ECO:0000313" key="1">
    <source>
        <dbReference type="EMBL" id="EXA31199.1"/>
    </source>
</evidence>
<reference evidence="1" key="1">
    <citation type="submission" date="2011-10" db="EMBL/GenBank/DDBJ databases">
        <title>The Genome Sequence of Fusarium oxysporum HDV247.</title>
        <authorList>
            <consortium name="The Broad Institute Genome Sequencing Platform"/>
            <person name="Ma L.-J."/>
            <person name="Gale L.R."/>
            <person name="Schwartz D.C."/>
            <person name="Zhou S."/>
            <person name="Corby-Kistler H."/>
            <person name="Young S.K."/>
            <person name="Zeng Q."/>
            <person name="Gargeya S."/>
            <person name="Fitzgerald M."/>
            <person name="Haas B."/>
            <person name="Abouelleil A."/>
            <person name="Alvarado L."/>
            <person name="Arachchi H.M."/>
            <person name="Berlin A."/>
            <person name="Brown A."/>
            <person name="Chapman S.B."/>
            <person name="Chen Z."/>
            <person name="Dunbar C."/>
            <person name="Freedman E."/>
            <person name="Gearin G."/>
            <person name="Goldberg J."/>
            <person name="Griggs A."/>
            <person name="Gujja S."/>
            <person name="Heiman D."/>
            <person name="Howarth C."/>
            <person name="Larson L."/>
            <person name="Lui A."/>
            <person name="MacDonald P.J.P."/>
            <person name="Montmayeur A."/>
            <person name="Murphy C."/>
            <person name="Neiman D."/>
            <person name="Pearson M."/>
            <person name="Priest M."/>
            <person name="Roberts A."/>
            <person name="Saif S."/>
            <person name="Shea T."/>
            <person name="Shenoy N."/>
            <person name="Sisk P."/>
            <person name="Stolte C."/>
            <person name="Sykes S."/>
            <person name="Wortman J."/>
            <person name="Nusbaum C."/>
            <person name="Birren B."/>
        </authorList>
    </citation>
    <scope>NUCLEOTIDE SEQUENCE [LARGE SCALE GENOMIC DNA]</scope>
    <source>
        <strain evidence="1">HDV247</strain>
    </source>
</reference>
<dbReference type="AlphaFoldDB" id="W9NES7"/>
<dbReference type="HOGENOM" id="CLU_2527525_0_0_1"/>
<name>W9NES7_FUSOX</name>
<dbReference type="EMBL" id="JH651022">
    <property type="protein sequence ID" value="EXA31199.1"/>
    <property type="molecule type" value="Genomic_DNA"/>
</dbReference>
<reference evidence="1" key="2">
    <citation type="submission" date="2012-05" db="EMBL/GenBank/DDBJ databases">
        <title>Annotation of the Genome Sequence of Fusarium oxysporum HDV247.</title>
        <authorList>
            <consortium name="The Broad Institute Genomics Platform"/>
            <person name="Ma L.-J."/>
            <person name="Corby-Kistler H."/>
            <person name="Broz K."/>
            <person name="Gale L.R."/>
            <person name="Jonkers W."/>
            <person name="O'Donnell K."/>
            <person name="Ploetz R."/>
            <person name="Steinberg C."/>
            <person name="Schwartz D.C."/>
            <person name="VanEtten H."/>
            <person name="Zhou S."/>
            <person name="Young S.K."/>
            <person name="Zeng Q."/>
            <person name="Gargeya S."/>
            <person name="Fitzgerald M."/>
            <person name="Abouelleil A."/>
            <person name="Alvarado L."/>
            <person name="Chapman S.B."/>
            <person name="Gainer-Dewar J."/>
            <person name="Goldberg J."/>
            <person name="Griggs A."/>
            <person name="Gujja S."/>
            <person name="Hansen M."/>
            <person name="Howarth C."/>
            <person name="Imamovic A."/>
            <person name="Ireland A."/>
            <person name="Larimer J."/>
            <person name="McCowan C."/>
            <person name="Murphy C."/>
            <person name="Pearson M."/>
            <person name="Poon T.W."/>
            <person name="Priest M."/>
            <person name="Roberts A."/>
            <person name="Saif S."/>
            <person name="Shea T."/>
            <person name="Sykes S."/>
            <person name="Wortman J."/>
            <person name="Nusbaum C."/>
            <person name="Birren B."/>
        </authorList>
    </citation>
    <scope>NUCLEOTIDE SEQUENCE</scope>
    <source>
        <strain evidence="1">HDV247</strain>
    </source>
</reference>
<gene>
    <name evidence="1" type="ORF">FOVG_17517</name>
</gene>
<proteinExistence type="predicted"/>